<evidence type="ECO:0000313" key="1">
    <source>
        <dbReference type="EMBL" id="GEX86768.1"/>
    </source>
</evidence>
<dbReference type="AlphaFoldDB" id="A0A699HIG7"/>
<dbReference type="EMBL" id="BKCJ010135456">
    <property type="protein sequence ID" value="GEX86768.1"/>
    <property type="molecule type" value="Genomic_DNA"/>
</dbReference>
<accession>A0A699HIG7</accession>
<proteinExistence type="predicted"/>
<reference evidence="1" key="1">
    <citation type="journal article" date="2019" name="Sci. Rep.">
        <title>Draft genome of Tanacetum cinerariifolium, the natural source of mosquito coil.</title>
        <authorList>
            <person name="Yamashiro T."/>
            <person name="Shiraishi A."/>
            <person name="Satake H."/>
            <person name="Nakayama K."/>
        </authorList>
    </citation>
    <scope>NUCLEOTIDE SEQUENCE</scope>
</reference>
<gene>
    <name evidence="1" type="ORF">Tci_358743</name>
</gene>
<protein>
    <submittedName>
        <fullName evidence="1">Copia protein</fullName>
    </submittedName>
</protein>
<dbReference type="PANTHER" id="PTHR11439">
    <property type="entry name" value="GAG-POL-RELATED RETROTRANSPOSON"/>
    <property type="match status" value="1"/>
</dbReference>
<organism evidence="1">
    <name type="scientific">Tanacetum cinerariifolium</name>
    <name type="common">Dalmatian daisy</name>
    <name type="synonym">Chrysanthemum cinerariifolium</name>
    <dbReference type="NCBI Taxonomy" id="118510"/>
    <lineage>
        <taxon>Eukaryota</taxon>
        <taxon>Viridiplantae</taxon>
        <taxon>Streptophyta</taxon>
        <taxon>Embryophyta</taxon>
        <taxon>Tracheophyta</taxon>
        <taxon>Spermatophyta</taxon>
        <taxon>Magnoliopsida</taxon>
        <taxon>eudicotyledons</taxon>
        <taxon>Gunneridae</taxon>
        <taxon>Pentapetalae</taxon>
        <taxon>asterids</taxon>
        <taxon>campanulids</taxon>
        <taxon>Asterales</taxon>
        <taxon>Asteraceae</taxon>
        <taxon>Asteroideae</taxon>
        <taxon>Anthemideae</taxon>
        <taxon>Anthemidinae</taxon>
        <taxon>Tanacetum</taxon>
    </lineage>
</organism>
<sequence>MLKKFVLEDSKPMKTPMSIETKLTRDEKGESIDNTKYKGMIGLWYPKGSGIETIVYADSDHARDYVDRKITSSVCTFIGCFLTSWFSKKQIALAIFTTEAKYVSAGKAYQQALWMKQALVDYSVRLDDIPIMCDNKGAIDLSKIPVQHSRTKHTEIRHHFLRDNVQRGNISIEKVSSEDNTADILTKSLKRKPFNYLRLGLGMMEQID</sequence>
<dbReference type="CDD" id="cd09272">
    <property type="entry name" value="RNase_HI_RT_Ty1"/>
    <property type="match status" value="1"/>
</dbReference>
<comment type="caution">
    <text evidence="1">The sequence shown here is derived from an EMBL/GenBank/DDBJ whole genome shotgun (WGS) entry which is preliminary data.</text>
</comment>
<dbReference type="PANTHER" id="PTHR11439:SF483">
    <property type="entry name" value="PEPTIDE SYNTHASE GLIP-LIKE, PUTATIVE (AFU_ORTHOLOGUE AFUA_3G12920)-RELATED"/>
    <property type="match status" value="1"/>
</dbReference>
<name>A0A699HIG7_TANCI</name>